<sequence length="40" mass="5057">MLEYLGIEEDFFWEVMDFYREQSNVWERENGEWKLTHIVS</sequence>
<evidence type="ECO:0000313" key="2">
    <source>
        <dbReference type="Proteomes" id="UP001157733"/>
    </source>
</evidence>
<dbReference type="Proteomes" id="UP001157733">
    <property type="component" value="Chromosome"/>
</dbReference>
<proteinExistence type="predicted"/>
<reference evidence="1 2" key="1">
    <citation type="submission" date="2022-09" db="EMBL/GenBank/DDBJ databases">
        <authorList>
            <person name="Kop L."/>
        </authorList>
    </citation>
    <scope>NUCLEOTIDE SEQUENCE [LARGE SCALE GENOMIC DNA]</scope>
    <source>
        <strain evidence="1 2">347</strain>
    </source>
</reference>
<dbReference type="EMBL" id="OX336137">
    <property type="protein sequence ID" value="CAI2717011.1"/>
    <property type="molecule type" value="Genomic_DNA"/>
</dbReference>
<organism evidence="1 2">
    <name type="scientific">Nitrospina watsonii</name>
    <dbReference type="NCBI Taxonomy" id="1323948"/>
    <lineage>
        <taxon>Bacteria</taxon>
        <taxon>Pseudomonadati</taxon>
        <taxon>Nitrospinota/Tectimicrobiota group</taxon>
        <taxon>Nitrospinota</taxon>
        <taxon>Nitrospinia</taxon>
        <taxon>Nitrospinales</taxon>
        <taxon>Nitrospinaceae</taxon>
        <taxon>Nitrospina</taxon>
    </lineage>
</organism>
<keyword evidence="2" id="KW-1185">Reference proteome</keyword>
<evidence type="ECO:0008006" key="3">
    <source>
        <dbReference type="Google" id="ProtNLM"/>
    </source>
</evidence>
<evidence type="ECO:0000313" key="1">
    <source>
        <dbReference type="EMBL" id="CAI2717011.1"/>
    </source>
</evidence>
<accession>A0ABM9HA70</accession>
<name>A0ABM9HA70_9BACT</name>
<protein>
    <recommendedName>
        <fullName evidence="3">SnoaL-like domain-containing protein</fullName>
    </recommendedName>
</protein>
<gene>
    <name evidence="1" type="ORF">NSPWAT_0152</name>
</gene>